<keyword evidence="4" id="KW-1185">Reference proteome</keyword>
<feature type="chain" id="PRO_5035429471" evidence="2">
    <location>
        <begin position="21"/>
        <end position="947"/>
    </location>
</feature>
<feature type="signal peptide" evidence="2">
    <location>
        <begin position="1"/>
        <end position="20"/>
    </location>
</feature>
<accession>A0A8K0L1I6</accession>
<gene>
    <name evidence="3" type="ORF">KVT40_004840</name>
</gene>
<evidence type="ECO:0000256" key="2">
    <source>
        <dbReference type="SAM" id="SignalP"/>
    </source>
</evidence>
<dbReference type="AlphaFoldDB" id="A0A8K0L1I6"/>
<proteinExistence type="predicted"/>
<feature type="region of interest" description="Disordered" evidence="1">
    <location>
        <begin position="91"/>
        <end position="185"/>
    </location>
</feature>
<reference evidence="3" key="1">
    <citation type="submission" date="2021-07" db="EMBL/GenBank/DDBJ databases">
        <title>Elsinoe batatas strain:CRI-CJ2 Genome sequencing and assembly.</title>
        <authorList>
            <person name="Huang L."/>
        </authorList>
    </citation>
    <scope>NUCLEOTIDE SEQUENCE</scope>
    <source>
        <strain evidence="3">CRI-CJ2</strain>
    </source>
</reference>
<dbReference type="Proteomes" id="UP000809789">
    <property type="component" value="Unassembled WGS sequence"/>
</dbReference>
<dbReference type="OrthoDB" id="160645at2759"/>
<dbReference type="EMBL" id="JAESVG020000005">
    <property type="protein sequence ID" value="KAG8627357.1"/>
    <property type="molecule type" value="Genomic_DNA"/>
</dbReference>
<keyword evidence="2" id="KW-0732">Signal</keyword>
<comment type="caution">
    <text evidence="3">The sequence shown here is derived from an EMBL/GenBank/DDBJ whole genome shotgun (WGS) entry which is preliminary data.</text>
</comment>
<sequence>MRVLWLLLQAVLVALVAAQAAPPKPFCNQPFLKAMSKSPKKASSFCKKFTKTKKHNVNTYPNFLWDQCKTKTVGQRRLDYALSSVCTKYMKSPKTTPAKTTTTSPIKTTSKASGKSTSTPTTVVSRQTSSSFPPATTSTSRTSSMSTPSPSSTSASPSSRAMSTSLSSSMSSSSPSSMSSRTSLTPSLMVSTGTIASSSSTTMFDTLSQAPMATLIPVIDTFADPKDIRNMYPQNSSALYYAESIWADNPYLKHLFAELRANFTLPTVLVENNDYLTDLKCGPMDGRSVDNRNDTLELKVQGRAAIDIILKYWKPLEEMVIIFMGDDCEQTANHTRSYWLGSVSQVAYNANTDQGLVVFFGDEILQQQGIADAKLVWGPTNYLNQTTNERIQPNVTYNNTAVCGSIPTATDITFTDPCTPDFDSALDDKHGYLYWTADKQGRRETWYTRLFEYAVDQFLKFNPLYKVIAVAVSVLVNGFDGDIARGSYNIDIAPPAIDASPWGRAYRIYKYPPDTWPIPPEEDGKVEGTASLYCVKCGVRGKNQFWGSLDISAGGINNFQLGIEGDLNIGLNLGAEFEGKIKTTKVSLHAEIYAKGQILAGVNFEIPKYKLMFDVVDPGKSTADGFSDVKFTNIGTGISLPLIGKDIMVKMTNTPAFRAEVNYQMEGTLGTMPKYLSDGGSDEDPKCSGIKWGLRFEDRTEFDLFKIKKVELLKWEPPAFVKGCIKFGSENKGNASTIDYESLNATVSQSTSRRLTGTTITDSTGEIYLLAGADGAIYFQKSADSATKFQNYTGIGAPWASVDDFSGTSDPVAMLALLLDDSNRAMFYFTDTLNKFGVSRLRLLMYDNVPRGAAMTGFAPGDLDGKADTPQTLFLAGLDENQGSIALLPVACEIEDAQGRKLTRLFVVKDGIEGPKILKDNMDMVSTVTGGTVKQCAMVELKAGTSY</sequence>
<name>A0A8K0L1I6_9PEZI</name>
<evidence type="ECO:0000313" key="3">
    <source>
        <dbReference type="EMBL" id="KAG8627357.1"/>
    </source>
</evidence>
<evidence type="ECO:0000256" key="1">
    <source>
        <dbReference type="SAM" id="MobiDB-lite"/>
    </source>
</evidence>
<protein>
    <submittedName>
        <fullName evidence="3">Uncharacterized protein</fullName>
    </submittedName>
</protein>
<feature type="compositionally biased region" description="Low complexity" evidence="1">
    <location>
        <begin position="92"/>
        <end position="185"/>
    </location>
</feature>
<organism evidence="3 4">
    <name type="scientific">Elsinoe batatas</name>
    <dbReference type="NCBI Taxonomy" id="2601811"/>
    <lineage>
        <taxon>Eukaryota</taxon>
        <taxon>Fungi</taxon>
        <taxon>Dikarya</taxon>
        <taxon>Ascomycota</taxon>
        <taxon>Pezizomycotina</taxon>
        <taxon>Dothideomycetes</taxon>
        <taxon>Dothideomycetidae</taxon>
        <taxon>Myriangiales</taxon>
        <taxon>Elsinoaceae</taxon>
        <taxon>Elsinoe</taxon>
    </lineage>
</organism>
<evidence type="ECO:0000313" key="4">
    <source>
        <dbReference type="Proteomes" id="UP000809789"/>
    </source>
</evidence>